<accession>A0A0D8JXD2</accession>
<reference evidence="2" key="1">
    <citation type="journal article" date="2009" name="Genome Res.">
        <title>Comparative genomic analyses of the human fungal pathogens Coccidioides and their relatives.</title>
        <authorList>
            <person name="Sharpton T.J."/>
            <person name="Stajich J.E."/>
            <person name="Rounsley S.D."/>
            <person name="Gardner M.J."/>
            <person name="Wortman J.R."/>
            <person name="Jordar V.S."/>
            <person name="Maiti R."/>
            <person name="Kodira C.D."/>
            <person name="Neafsey D.E."/>
            <person name="Zeng Q."/>
            <person name="Hung C.-Y."/>
            <person name="McMahan C."/>
            <person name="Muszewska A."/>
            <person name="Grynberg M."/>
            <person name="Mandel M.A."/>
            <person name="Kellner E.M."/>
            <person name="Barker B.M."/>
            <person name="Galgiani J.N."/>
            <person name="Orbach M.J."/>
            <person name="Kirkland T.N."/>
            <person name="Cole G.T."/>
            <person name="Henn M.R."/>
            <person name="Birren B.W."/>
            <person name="Taylor J.W."/>
        </authorList>
    </citation>
    <scope>NUCLEOTIDE SEQUENCE [LARGE SCALE GENOMIC DNA]</scope>
    <source>
        <strain evidence="2">RS</strain>
    </source>
</reference>
<gene>
    <name evidence="1" type="ORF">CIMG_13328</name>
</gene>
<dbReference type="GeneID" id="24164955"/>
<evidence type="ECO:0000313" key="1">
    <source>
        <dbReference type="EMBL" id="KJF60933.1"/>
    </source>
</evidence>
<protein>
    <submittedName>
        <fullName evidence="1">Uncharacterized protein</fullName>
    </submittedName>
</protein>
<dbReference type="KEGG" id="cim:CIMG_13328"/>
<dbReference type="InParanoid" id="A0A0D8JXD2"/>
<evidence type="ECO:0000313" key="2">
    <source>
        <dbReference type="Proteomes" id="UP000001261"/>
    </source>
</evidence>
<dbReference type="EMBL" id="GG704913">
    <property type="protein sequence ID" value="KJF60933.1"/>
    <property type="molecule type" value="Genomic_DNA"/>
</dbReference>
<sequence>MEASRCVVTCGMRGGALNGVRDDNQIKAPESKRKAFHMPGDISKRHIGSGCGTAEDAGNNQGYKKSFRSKQNSKIHLEPDVAASKTCKSGSWGKTVPADTLEVGSDEVRLTPTNGRATRASLALGWGRVYGVQELCERVLVAIRLGKITEEVCAIRSQSQAMSDDCAAETSLEPQPAPILACEIFFSWAFSSLHRCDASLAGLRDGHVRSKSPD</sequence>
<reference evidence="2" key="2">
    <citation type="journal article" date="2010" name="Genome Res.">
        <title>Population genomic sequencing of Coccidioides fungi reveals recent hybridization and transposon control.</title>
        <authorList>
            <person name="Neafsey D.E."/>
            <person name="Barker B.M."/>
            <person name="Sharpton T.J."/>
            <person name="Stajich J.E."/>
            <person name="Park D.J."/>
            <person name="Whiston E."/>
            <person name="Hung C.-Y."/>
            <person name="McMahan C."/>
            <person name="White J."/>
            <person name="Sykes S."/>
            <person name="Heiman D."/>
            <person name="Young S."/>
            <person name="Zeng Q."/>
            <person name="Abouelleil A."/>
            <person name="Aftuck L."/>
            <person name="Bessette D."/>
            <person name="Brown A."/>
            <person name="FitzGerald M."/>
            <person name="Lui A."/>
            <person name="Macdonald J.P."/>
            <person name="Priest M."/>
            <person name="Orbach M.J."/>
            <person name="Galgiani J.N."/>
            <person name="Kirkland T.N."/>
            <person name="Cole G.T."/>
            <person name="Birren B.W."/>
            <person name="Henn M.R."/>
            <person name="Taylor J.W."/>
            <person name="Rounsley S.D."/>
        </authorList>
    </citation>
    <scope>GENOME REANNOTATION</scope>
    <source>
        <strain evidence="2">RS</strain>
    </source>
</reference>
<dbReference type="Proteomes" id="UP000001261">
    <property type="component" value="Unassembled WGS sequence"/>
</dbReference>
<keyword evidence="2" id="KW-1185">Reference proteome</keyword>
<dbReference type="AlphaFoldDB" id="A0A0D8JXD2"/>
<proteinExistence type="predicted"/>
<dbReference type="VEuPathDB" id="FungiDB:CIMG_13328"/>
<organism evidence="1 2">
    <name type="scientific">Coccidioides immitis (strain RS)</name>
    <name type="common">Valley fever fungus</name>
    <dbReference type="NCBI Taxonomy" id="246410"/>
    <lineage>
        <taxon>Eukaryota</taxon>
        <taxon>Fungi</taxon>
        <taxon>Dikarya</taxon>
        <taxon>Ascomycota</taxon>
        <taxon>Pezizomycotina</taxon>
        <taxon>Eurotiomycetes</taxon>
        <taxon>Eurotiomycetidae</taxon>
        <taxon>Onygenales</taxon>
        <taxon>Onygenaceae</taxon>
        <taxon>Coccidioides</taxon>
    </lineage>
</organism>
<dbReference type="RefSeq" id="XP_004445194.1">
    <property type="nucleotide sequence ID" value="XM_004445137.1"/>
</dbReference>
<name>A0A0D8JXD2_COCIM</name>